<dbReference type="PANTHER" id="PTHR24221:SF654">
    <property type="entry name" value="ATP-BINDING CASSETTE SUB-FAMILY B MEMBER 6"/>
    <property type="match status" value="1"/>
</dbReference>
<evidence type="ECO:0000256" key="6">
    <source>
        <dbReference type="ARBA" id="ARBA00022840"/>
    </source>
</evidence>
<dbReference type="InterPro" id="IPR027417">
    <property type="entry name" value="P-loop_NTPase"/>
</dbReference>
<dbReference type="EMBL" id="PKIZ01000013">
    <property type="protein sequence ID" value="PKZ41441.1"/>
    <property type="molecule type" value="Genomic_DNA"/>
</dbReference>
<proteinExistence type="predicted"/>
<gene>
    <name evidence="12" type="ORF">CYJ76_07735</name>
</gene>
<reference evidence="12 13" key="1">
    <citation type="submission" date="2017-12" db="EMBL/GenBank/DDBJ databases">
        <title>Phylogenetic diversity of female urinary microbiome.</title>
        <authorList>
            <person name="Thomas-White K."/>
            <person name="Wolfe A.J."/>
        </authorList>
    </citation>
    <scope>NUCLEOTIDE SEQUENCE [LARGE SCALE GENOMIC DNA]</scope>
    <source>
        <strain evidence="12 13">UMB1298</strain>
    </source>
</reference>
<dbReference type="PROSITE" id="PS50929">
    <property type="entry name" value="ABC_TM1F"/>
    <property type="match status" value="1"/>
</dbReference>
<evidence type="ECO:0000256" key="2">
    <source>
        <dbReference type="ARBA" id="ARBA00022448"/>
    </source>
</evidence>
<evidence type="ECO:0000256" key="9">
    <source>
        <dbReference type="SAM" id="Phobius"/>
    </source>
</evidence>
<feature type="transmembrane region" description="Helical" evidence="9">
    <location>
        <begin position="75"/>
        <end position="93"/>
    </location>
</feature>
<feature type="transmembrane region" description="Helical" evidence="9">
    <location>
        <begin position="154"/>
        <end position="175"/>
    </location>
</feature>
<evidence type="ECO:0000256" key="7">
    <source>
        <dbReference type="ARBA" id="ARBA00022989"/>
    </source>
</evidence>
<dbReference type="GO" id="GO:0140359">
    <property type="term" value="F:ABC-type transporter activity"/>
    <property type="evidence" value="ECO:0007669"/>
    <property type="project" value="InterPro"/>
</dbReference>
<dbReference type="InterPro" id="IPR017871">
    <property type="entry name" value="ABC_transporter-like_CS"/>
</dbReference>
<dbReference type="InterPro" id="IPR003439">
    <property type="entry name" value="ABC_transporter-like_ATP-bd"/>
</dbReference>
<evidence type="ECO:0000313" key="13">
    <source>
        <dbReference type="Proteomes" id="UP000234206"/>
    </source>
</evidence>
<keyword evidence="13" id="KW-1185">Reference proteome</keyword>
<dbReference type="Gene3D" id="3.40.50.300">
    <property type="entry name" value="P-loop containing nucleotide triphosphate hydrolases"/>
    <property type="match status" value="1"/>
</dbReference>
<evidence type="ECO:0000256" key="8">
    <source>
        <dbReference type="ARBA" id="ARBA00023136"/>
    </source>
</evidence>
<accession>A0A2I1PA24</accession>
<keyword evidence="8 9" id="KW-0472">Membrane</keyword>
<feature type="transmembrane region" description="Helical" evidence="9">
    <location>
        <begin position="36"/>
        <end position="55"/>
    </location>
</feature>
<protein>
    <submittedName>
        <fullName evidence="12">ABC transporter permease</fullName>
    </submittedName>
</protein>
<feature type="domain" description="ABC transporter" evidence="10">
    <location>
        <begin position="358"/>
        <end position="593"/>
    </location>
</feature>
<evidence type="ECO:0000256" key="5">
    <source>
        <dbReference type="ARBA" id="ARBA00022741"/>
    </source>
</evidence>
<dbReference type="GO" id="GO:0005524">
    <property type="term" value="F:ATP binding"/>
    <property type="evidence" value="ECO:0007669"/>
    <property type="project" value="UniProtKB-KW"/>
</dbReference>
<comment type="caution">
    <text evidence="12">The sequence shown here is derived from an EMBL/GenBank/DDBJ whole genome shotgun (WGS) entry which is preliminary data.</text>
</comment>
<keyword evidence="6" id="KW-0067">ATP-binding</keyword>
<dbReference type="InterPro" id="IPR039421">
    <property type="entry name" value="Type_1_exporter"/>
</dbReference>
<dbReference type="InterPro" id="IPR036640">
    <property type="entry name" value="ABC1_TM_sf"/>
</dbReference>
<dbReference type="AlphaFoldDB" id="A0A2I1PA24"/>
<dbReference type="SMART" id="SM00382">
    <property type="entry name" value="AAA"/>
    <property type="match status" value="1"/>
</dbReference>
<dbReference type="Proteomes" id="UP000234206">
    <property type="component" value="Unassembled WGS sequence"/>
</dbReference>
<dbReference type="PANTHER" id="PTHR24221">
    <property type="entry name" value="ATP-BINDING CASSETTE SUB-FAMILY B"/>
    <property type="match status" value="1"/>
</dbReference>
<evidence type="ECO:0000259" key="11">
    <source>
        <dbReference type="PROSITE" id="PS50929"/>
    </source>
</evidence>
<keyword evidence="2" id="KW-0813">Transport</keyword>
<feature type="transmembrane region" description="Helical" evidence="9">
    <location>
        <begin position="181"/>
        <end position="200"/>
    </location>
</feature>
<feature type="domain" description="ABC transmembrane type-1" evidence="11">
    <location>
        <begin position="39"/>
        <end position="325"/>
    </location>
</feature>
<dbReference type="InterPro" id="IPR003593">
    <property type="entry name" value="AAA+_ATPase"/>
</dbReference>
<dbReference type="Pfam" id="PF00005">
    <property type="entry name" value="ABC_tran"/>
    <property type="match status" value="1"/>
</dbReference>
<dbReference type="PROSITE" id="PS00211">
    <property type="entry name" value="ABC_TRANSPORTER_1"/>
    <property type="match status" value="1"/>
</dbReference>
<dbReference type="Gene3D" id="1.20.1560.10">
    <property type="entry name" value="ABC transporter type 1, transmembrane domain"/>
    <property type="match status" value="1"/>
</dbReference>
<dbReference type="PROSITE" id="PS50893">
    <property type="entry name" value="ABC_TRANSPORTER_2"/>
    <property type="match status" value="1"/>
</dbReference>
<dbReference type="SUPFAM" id="SSF52540">
    <property type="entry name" value="P-loop containing nucleoside triphosphate hydrolases"/>
    <property type="match status" value="1"/>
</dbReference>
<evidence type="ECO:0000256" key="4">
    <source>
        <dbReference type="ARBA" id="ARBA00022692"/>
    </source>
</evidence>
<keyword evidence="7 9" id="KW-1133">Transmembrane helix</keyword>
<evidence type="ECO:0000313" key="12">
    <source>
        <dbReference type="EMBL" id="PKZ41441.1"/>
    </source>
</evidence>
<dbReference type="OrthoDB" id="9806127at2"/>
<dbReference type="GO" id="GO:0034040">
    <property type="term" value="F:ATPase-coupled lipid transmembrane transporter activity"/>
    <property type="evidence" value="ECO:0007669"/>
    <property type="project" value="TreeGrafter"/>
</dbReference>
<keyword evidence="3" id="KW-1003">Cell membrane</keyword>
<name>A0A2I1PA24_9MICO</name>
<dbReference type="FunFam" id="3.40.50.300:FF:000854">
    <property type="entry name" value="Multidrug ABC transporter ATP-binding protein"/>
    <property type="match status" value="1"/>
</dbReference>
<evidence type="ECO:0000259" key="10">
    <source>
        <dbReference type="PROSITE" id="PS50893"/>
    </source>
</evidence>
<organism evidence="12 13">
    <name type="scientific">Kytococcus schroeteri</name>
    <dbReference type="NCBI Taxonomy" id="138300"/>
    <lineage>
        <taxon>Bacteria</taxon>
        <taxon>Bacillati</taxon>
        <taxon>Actinomycetota</taxon>
        <taxon>Actinomycetes</taxon>
        <taxon>Micrococcales</taxon>
        <taxon>Kytococcaceae</taxon>
        <taxon>Kytococcus</taxon>
    </lineage>
</organism>
<comment type="subcellular location">
    <subcellularLocation>
        <location evidence="1">Cell membrane</location>
        <topology evidence="1">Multi-pass membrane protein</topology>
    </subcellularLocation>
</comment>
<dbReference type="InterPro" id="IPR011527">
    <property type="entry name" value="ABC1_TM_dom"/>
</dbReference>
<dbReference type="GO" id="GO:0005886">
    <property type="term" value="C:plasma membrane"/>
    <property type="evidence" value="ECO:0007669"/>
    <property type="project" value="UniProtKB-SubCell"/>
</dbReference>
<evidence type="ECO:0000256" key="1">
    <source>
        <dbReference type="ARBA" id="ARBA00004651"/>
    </source>
</evidence>
<dbReference type="Pfam" id="PF00664">
    <property type="entry name" value="ABC_membrane"/>
    <property type="match status" value="1"/>
</dbReference>
<dbReference type="SUPFAM" id="SSF90123">
    <property type="entry name" value="ABC transporter transmembrane region"/>
    <property type="match status" value="1"/>
</dbReference>
<dbReference type="GO" id="GO:0016887">
    <property type="term" value="F:ATP hydrolysis activity"/>
    <property type="evidence" value="ECO:0007669"/>
    <property type="project" value="InterPro"/>
</dbReference>
<keyword evidence="5" id="KW-0547">Nucleotide-binding</keyword>
<dbReference type="RefSeq" id="WP_101849739.1">
    <property type="nucleotide sequence ID" value="NZ_PKIZ01000013.1"/>
</dbReference>
<sequence length="609" mass="64245">MRVATGRSSTDLLTEQVSGVEALAVVWRGIRREPGWFTLAVLGSVVWAGSIVGVSRAVGWAVEHVVEPAAGQGSVTWRAALTGFAVVLGAYLLQAASMLVRRLSAGLVTFRLGATYRRLVTDAYLRLPLSWHRRHPGGQLLSNANADVDTTWRIFMPLPMFVGVLFLLVFAGVSMNLVDPLLAAVGAVVFPVLAALNIWYQRVMSPRAQTTQELRGEVSRVAHESFEAGLLVKSMGREDAEAGRFGASATDLRDAAVSMGRVRGLFDPLIEALPQVGTLAVLVVGTWRASHGHVSTGEVVQVAYLFTMMAMPVRALGWTLSEAPASAVGWRRVQAVLTAPTGPAAGTRRLPGTGGLAVRVRGLVHAHEDASDDPALRGVDLDLPAGSTVALVGATGAGKSTLASAALGLVRPTAGTIEYDGVPLEEVAPEALVGAASLVEQTAFLFDDTVRFNVALGADLGDEELWAALELAQAADFVRALPDGLDQQVGERGGSLSGGQRQRIALARAVVRRPRFLVLDDATSALDPAVEQAVLSRLREARAGMTVLVVAYRMATIALADTVAYLEDGRVVATGSHAELMASQPGYARVVGAYAVDHAQRQEQDGGRA</sequence>
<evidence type="ECO:0000256" key="3">
    <source>
        <dbReference type="ARBA" id="ARBA00022475"/>
    </source>
</evidence>
<keyword evidence="4 9" id="KW-0812">Transmembrane</keyword>